<gene>
    <name evidence="1" type="ORF">SBAD_LOCUS10962</name>
</gene>
<reference evidence="3" key="1">
    <citation type="submission" date="2016-06" db="UniProtKB">
        <authorList>
            <consortium name="WormBaseParasite"/>
        </authorList>
    </citation>
    <scope>IDENTIFICATION</scope>
</reference>
<dbReference type="WBParaSite" id="SBAD_0001133801-mRNA-1">
    <property type="protein sequence ID" value="SBAD_0001133801-mRNA-1"/>
    <property type="gene ID" value="SBAD_0001133801"/>
</dbReference>
<accession>A0A183J514</accession>
<organism evidence="3">
    <name type="scientific">Soboliphyme baturini</name>
    <dbReference type="NCBI Taxonomy" id="241478"/>
    <lineage>
        <taxon>Eukaryota</taxon>
        <taxon>Metazoa</taxon>
        <taxon>Ecdysozoa</taxon>
        <taxon>Nematoda</taxon>
        <taxon>Enoplea</taxon>
        <taxon>Dorylaimia</taxon>
        <taxon>Dioctophymatida</taxon>
        <taxon>Dioctophymatoidea</taxon>
        <taxon>Soboliphymatidae</taxon>
        <taxon>Soboliphyme</taxon>
    </lineage>
</organism>
<dbReference type="EMBL" id="UZAM01014842">
    <property type="protein sequence ID" value="VDP35993.1"/>
    <property type="molecule type" value="Genomic_DNA"/>
</dbReference>
<protein>
    <submittedName>
        <fullName evidence="1 3">Uncharacterized protein</fullName>
    </submittedName>
</protein>
<proteinExistence type="predicted"/>
<sequence length="187" mass="21008">MSSETGWNVFEETLSVDDVRSNCYLARYAMRNRTKDLSGRQPQRTKGGSLSEGWTENTQKQKLFWHHRSVDCHRPRAIAVSHGGGGREYTPWRAPRACKQIQRRQSLPLLAADSRQFVCLLPISTSPMCSTKTTAMKIDSHWGPEETIARQRRASTISLLVVVVVGQSAGRRQAGQLNSFLLLVVLV</sequence>
<evidence type="ECO:0000313" key="1">
    <source>
        <dbReference type="EMBL" id="VDP35993.1"/>
    </source>
</evidence>
<evidence type="ECO:0000313" key="3">
    <source>
        <dbReference type="WBParaSite" id="SBAD_0001133801-mRNA-1"/>
    </source>
</evidence>
<reference evidence="1 2" key="2">
    <citation type="submission" date="2018-11" db="EMBL/GenBank/DDBJ databases">
        <authorList>
            <consortium name="Pathogen Informatics"/>
        </authorList>
    </citation>
    <scope>NUCLEOTIDE SEQUENCE [LARGE SCALE GENOMIC DNA]</scope>
</reference>
<keyword evidence="2" id="KW-1185">Reference proteome</keyword>
<dbReference type="AlphaFoldDB" id="A0A183J514"/>
<evidence type="ECO:0000313" key="2">
    <source>
        <dbReference type="Proteomes" id="UP000270296"/>
    </source>
</evidence>
<name>A0A183J514_9BILA</name>
<dbReference type="Proteomes" id="UP000270296">
    <property type="component" value="Unassembled WGS sequence"/>
</dbReference>